<dbReference type="EC" id="1.1.1.329" evidence="6"/>
<evidence type="ECO:0000259" key="11">
    <source>
        <dbReference type="Pfam" id="PF08240"/>
    </source>
</evidence>
<name>A0ABS1NPE1_9ACTN</name>
<evidence type="ECO:0000256" key="1">
    <source>
        <dbReference type="ARBA" id="ARBA00001947"/>
    </source>
</evidence>
<dbReference type="Gene3D" id="3.40.50.720">
    <property type="entry name" value="NAD(P)-binding Rossmann-like Domain"/>
    <property type="match status" value="1"/>
</dbReference>
<dbReference type="Gene3D" id="3.90.180.10">
    <property type="entry name" value="Medium-chain alcohol dehydrogenases, catalytic domain"/>
    <property type="match status" value="1"/>
</dbReference>
<evidence type="ECO:0000313" key="12">
    <source>
        <dbReference type="EMBL" id="MBL1101957.1"/>
    </source>
</evidence>
<keyword evidence="13" id="KW-1185">Reference proteome</keyword>
<dbReference type="Pfam" id="PF00107">
    <property type="entry name" value="ADH_zinc_N"/>
    <property type="match status" value="1"/>
</dbReference>
<dbReference type="InterPro" id="IPR050129">
    <property type="entry name" value="Zn_alcohol_dh"/>
</dbReference>
<comment type="pathway">
    <text evidence="4">Metabolic intermediate biosynthesis; 2-deoxystreptamine biosynthesis; 2-deoxystreptamine from D-glucose 6-phosphate: step 3/4.</text>
</comment>
<evidence type="ECO:0000256" key="9">
    <source>
        <dbReference type="ARBA" id="ARBA00049085"/>
    </source>
</evidence>
<evidence type="ECO:0000256" key="7">
    <source>
        <dbReference type="ARBA" id="ARBA00039387"/>
    </source>
</evidence>
<dbReference type="InterPro" id="IPR013154">
    <property type="entry name" value="ADH-like_N"/>
</dbReference>
<protein>
    <recommendedName>
        <fullName evidence="7">2-deoxy-scyllo-inosamine dehydrogenase</fullName>
        <ecNumber evidence="6">1.1.1.329</ecNumber>
    </recommendedName>
</protein>
<dbReference type="InterPro" id="IPR036291">
    <property type="entry name" value="NAD(P)-bd_dom_sf"/>
</dbReference>
<evidence type="ECO:0000256" key="3">
    <source>
        <dbReference type="ARBA" id="ARBA00037678"/>
    </source>
</evidence>
<dbReference type="Proteomes" id="UP000634229">
    <property type="component" value="Unassembled WGS sequence"/>
</dbReference>
<comment type="catalytic activity">
    <reaction evidence="8">
        <text>2-deoxy-scyllo-inosamine + NAD(+) = 3-amino-2,3-dideoxy-scyllo-inosose + NADH + H(+)</text>
        <dbReference type="Rhea" id="RHEA:33883"/>
        <dbReference type="ChEBI" id="CHEBI:15378"/>
        <dbReference type="ChEBI" id="CHEBI:57540"/>
        <dbReference type="ChEBI" id="CHEBI:57945"/>
        <dbReference type="ChEBI" id="CHEBI:65002"/>
        <dbReference type="ChEBI" id="CHEBI:65003"/>
        <dbReference type="EC" id="1.1.1.329"/>
    </reaction>
</comment>
<dbReference type="SUPFAM" id="SSF50129">
    <property type="entry name" value="GroES-like"/>
    <property type="match status" value="1"/>
</dbReference>
<feature type="domain" description="Alcohol dehydrogenase-like N-terminal" evidence="11">
    <location>
        <begin position="24"/>
        <end position="130"/>
    </location>
</feature>
<dbReference type="CDD" id="cd08234">
    <property type="entry name" value="threonine_DH_like"/>
    <property type="match status" value="1"/>
</dbReference>
<evidence type="ECO:0000256" key="6">
    <source>
        <dbReference type="ARBA" id="ARBA00039102"/>
    </source>
</evidence>
<comment type="caution">
    <text evidence="12">The sequence shown here is derived from an EMBL/GenBank/DDBJ whole genome shotgun (WGS) entry which is preliminary data.</text>
</comment>
<evidence type="ECO:0000259" key="10">
    <source>
        <dbReference type="Pfam" id="PF00107"/>
    </source>
</evidence>
<reference evidence="12 13" key="1">
    <citation type="submission" date="2021-01" db="EMBL/GenBank/DDBJ databases">
        <title>WGS of actinomycetes isolated from Thailand.</title>
        <authorList>
            <person name="Thawai C."/>
        </authorList>
    </citation>
    <scope>NUCLEOTIDE SEQUENCE [LARGE SCALE GENOMIC DNA]</scope>
    <source>
        <strain evidence="12 13">CA1R205</strain>
    </source>
</reference>
<dbReference type="InterPro" id="IPR011032">
    <property type="entry name" value="GroES-like_sf"/>
</dbReference>
<evidence type="ECO:0000313" key="13">
    <source>
        <dbReference type="Proteomes" id="UP000634229"/>
    </source>
</evidence>
<evidence type="ECO:0000256" key="2">
    <source>
        <dbReference type="ARBA" id="ARBA00023002"/>
    </source>
</evidence>
<dbReference type="InterPro" id="IPR013149">
    <property type="entry name" value="ADH-like_C"/>
</dbReference>
<comment type="catalytic activity">
    <reaction evidence="9">
        <text>2-deoxy-scyllo-inosamine + NADP(+) = 3-amino-2,3-dideoxy-scyllo-inosose + NADPH + H(+)</text>
        <dbReference type="Rhea" id="RHEA:33879"/>
        <dbReference type="ChEBI" id="CHEBI:15378"/>
        <dbReference type="ChEBI" id="CHEBI:57783"/>
        <dbReference type="ChEBI" id="CHEBI:58349"/>
        <dbReference type="ChEBI" id="CHEBI:65002"/>
        <dbReference type="ChEBI" id="CHEBI:65003"/>
        <dbReference type="EC" id="1.1.1.329"/>
    </reaction>
</comment>
<keyword evidence="2" id="KW-0560">Oxidoreductase</keyword>
<feature type="domain" description="Alcohol dehydrogenase-like C-terminal" evidence="10">
    <location>
        <begin position="169"/>
        <end position="297"/>
    </location>
</feature>
<dbReference type="PANTHER" id="PTHR43401:SF2">
    <property type="entry name" value="L-THREONINE 3-DEHYDROGENASE"/>
    <property type="match status" value="1"/>
</dbReference>
<dbReference type="SUPFAM" id="SSF51735">
    <property type="entry name" value="NAD(P)-binding Rossmann-fold domains"/>
    <property type="match status" value="1"/>
</dbReference>
<sequence length="338" mass="35984">MRAVVFDRPHHFRVMDVDDPRPRPEQVRLRTVATGICGTDRHLLAGGFMARFPLIPGHEIVAEVESLGECVAGLSIGDLVAVDNTVLCGHCAPCRRDQPLYCDHFFSLGVNGPGGFADLLVARAEKCFPLDGLEPMTAVLTEPLACAIHGADVLALRPGSDVLLFGAGPTGLLLAQLLVHGGAARVTVAAPSPHKLDVARHLGADETVRMDRSDPQASLRRLRALAPSGFDAVIEATGAPAVLAMCPEMTRTGGTVLVYGMAGADDTVPFSPYEIFSRELTIKGSFAQTHRFDRALLFLRTGRIRTDGIITDRFPLERFGDALSAVAGSTSVKAVVMG</sequence>
<proteinExistence type="inferred from homology"/>
<dbReference type="EMBL" id="JAERRF010000035">
    <property type="protein sequence ID" value="MBL1101957.1"/>
    <property type="molecule type" value="Genomic_DNA"/>
</dbReference>
<dbReference type="PANTHER" id="PTHR43401">
    <property type="entry name" value="L-THREONINE 3-DEHYDROGENASE"/>
    <property type="match status" value="1"/>
</dbReference>
<gene>
    <name evidence="12" type="ORF">JK363_36060</name>
</gene>
<dbReference type="Pfam" id="PF08240">
    <property type="entry name" value="ADH_N"/>
    <property type="match status" value="1"/>
</dbReference>
<evidence type="ECO:0000256" key="4">
    <source>
        <dbReference type="ARBA" id="ARBA00037908"/>
    </source>
</evidence>
<comment type="cofactor">
    <cofactor evidence="1">
        <name>Zn(2+)</name>
        <dbReference type="ChEBI" id="CHEBI:29105"/>
    </cofactor>
</comment>
<dbReference type="RefSeq" id="WP_201881946.1">
    <property type="nucleotide sequence ID" value="NZ_JAERRF010000035.1"/>
</dbReference>
<evidence type="ECO:0000256" key="5">
    <source>
        <dbReference type="ARBA" id="ARBA00038004"/>
    </source>
</evidence>
<comment type="function">
    <text evidence="3">Catalyzes the oxidation of 2-deoxy-scyllo-inosamine (DOIA) with NAD(+) or NADP(+), forming 3-amino-2,3-dideoxy-scyllo-inosose (amino-DOI).</text>
</comment>
<accession>A0ABS1NPE1</accession>
<organism evidence="12 13">
    <name type="scientific">Streptomyces coffeae</name>
    <dbReference type="NCBI Taxonomy" id="621382"/>
    <lineage>
        <taxon>Bacteria</taxon>
        <taxon>Bacillati</taxon>
        <taxon>Actinomycetota</taxon>
        <taxon>Actinomycetes</taxon>
        <taxon>Kitasatosporales</taxon>
        <taxon>Streptomycetaceae</taxon>
        <taxon>Streptomyces</taxon>
    </lineage>
</organism>
<comment type="similarity">
    <text evidence="5">Belongs to the zinc-containing alcohol dehydrogenase family. DOIA dehydrogenase subfamily.</text>
</comment>
<evidence type="ECO:0000256" key="8">
    <source>
        <dbReference type="ARBA" id="ARBA00048685"/>
    </source>
</evidence>